<dbReference type="GO" id="GO:0004066">
    <property type="term" value="F:asparagine synthase (glutamine-hydrolyzing) activity"/>
    <property type="evidence" value="ECO:0007669"/>
    <property type="project" value="UniProtKB-EC"/>
</dbReference>
<organism evidence="11 12">
    <name type="scientific">Prochlorococcus marinus CUG1433</name>
    <dbReference type="NCBI Taxonomy" id="2774506"/>
    <lineage>
        <taxon>Bacteria</taxon>
        <taxon>Bacillati</taxon>
        <taxon>Cyanobacteriota</taxon>
        <taxon>Cyanophyceae</taxon>
        <taxon>Synechococcales</taxon>
        <taxon>Prochlorococcaceae</taxon>
        <taxon>Prochlorococcus</taxon>
    </lineage>
</organism>
<protein>
    <recommendedName>
        <fullName evidence="3">asparagine synthase (glutamine-hydrolyzing)</fullName>
        <ecNumber evidence="3">6.3.5.4</ecNumber>
    </recommendedName>
</protein>
<dbReference type="EMBL" id="JAEPLN010000001">
    <property type="protein sequence ID" value="MBO6971810.1"/>
    <property type="molecule type" value="Genomic_DNA"/>
</dbReference>
<keyword evidence="4" id="KW-0547">Nucleotide-binding</keyword>
<evidence type="ECO:0000256" key="9">
    <source>
        <dbReference type="PIRSR" id="PIRSR001589-1"/>
    </source>
</evidence>
<dbReference type="PANTHER" id="PTHR43284">
    <property type="entry name" value="ASPARAGINE SYNTHETASE (GLUTAMINE-HYDROLYZING)"/>
    <property type="match status" value="1"/>
</dbReference>
<keyword evidence="11" id="KW-0436">Ligase</keyword>
<evidence type="ECO:0000256" key="3">
    <source>
        <dbReference type="ARBA" id="ARBA00012737"/>
    </source>
</evidence>
<dbReference type="Pfam" id="PF13537">
    <property type="entry name" value="GATase_7"/>
    <property type="match status" value="1"/>
</dbReference>
<keyword evidence="6 9" id="KW-0061">Asparagine biosynthesis</keyword>
<dbReference type="InterPro" id="IPR029055">
    <property type="entry name" value="Ntn_hydrolases_N"/>
</dbReference>
<comment type="similarity">
    <text evidence="2">Belongs to the asparagine synthetase family.</text>
</comment>
<dbReference type="NCBIfam" id="TIGR01536">
    <property type="entry name" value="asn_synth_AEB"/>
    <property type="match status" value="1"/>
</dbReference>
<reference evidence="11" key="1">
    <citation type="journal article" date="2021" name="Front. Mar. Sci.">
        <title>Genomes of Diverse Isolates of Prochlorococcus High-Light-Adapted Clade II in the Western Pacific Ocean.</title>
        <authorList>
            <person name="Yan W."/>
            <person name="Feng X."/>
            <person name="Zhang W."/>
            <person name="Nawaz M.Z."/>
            <person name="Luo T."/>
            <person name="Zhang R."/>
            <person name="Jiao N."/>
        </authorList>
    </citation>
    <scope>NUCLEOTIDE SEQUENCE</scope>
    <source>
        <strain evidence="11">CUG1433</strain>
    </source>
</reference>
<dbReference type="CDD" id="cd00712">
    <property type="entry name" value="AsnB"/>
    <property type="match status" value="1"/>
</dbReference>
<dbReference type="SUPFAM" id="SSF52402">
    <property type="entry name" value="Adenine nucleotide alpha hydrolases-like"/>
    <property type="match status" value="1"/>
</dbReference>
<comment type="pathway">
    <text evidence="1">Amino-acid biosynthesis; L-asparagine biosynthesis; L-asparagine from L-aspartate (L-Gln route): step 1/1.</text>
</comment>
<dbReference type="PROSITE" id="PS51278">
    <property type="entry name" value="GATASE_TYPE_2"/>
    <property type="match status" value="1"/>
</dbReference>
<evidence type="ECO:0000313" key="12">
    <source>
        <dbReference type="Proteomes" id="UP000668060"/>
    </source>
</evidence>
<dbReference type="InterPro" id="IPR006426">
    <property type="entry name" value="Asn_synth_AEB"/>
</dbReference>
<feature type="active site" description="For GATase activity" evidence="9">
    <location>
        <position position="2"/>
    </location>
</feature>
<name>A0A9D9BS93_PROMR</name>
<comment type="catalytic activity">
    <reaction evidence="8">
        <text>L-aspartate + L-glutamine + ATP + H2O = L-asparagine + L-glutamate + AMP + diphosphate + H(+)</text>
        <dbReference type="Rhea" id="RHEA:12228"/>
        <dbReference type="ChEBI" id="CHEBI:15377"/>
        <dbReference type="ChEBI" id="CHEBI:15378"/>
        <dbReference type="ChEBI" id="CHEBI:29985"/>
        <dbReference type="ChEBI" id="CHEBI:29991"/>
        <dbReference type="ChEBI" id="CHEBI:30616"/>
        <dbReference type="ChEBI" id="CHEBI:33019"/>
        <dbReference type="ChEBI" id="CHEBI:58048"/>
        <dbReference type="ChEBI" id="CHEBI:58359"/>
        <dbReference type="ChEBI" id="CHEBI:456215"/>
        <dbReference type="EC" id="6.3.5.4"/>
    </reaction>
</comment>
<keyword evidence="7 9" id="KW-0315">Glutamine amidotransferase</keyword>
<dbReference type="CDD" id="cd01991">
    <property type="entry name" value="Asn_synthase_B_C"/>
    <property type="match status" value="1"/>
</dbReference>
<keyword evidence="9" id="KW-0028">Amino-acid biosynthesis</keyword>
<comment type="caution">
    <text evidence="11">The sequence shown here is derived from an EMBL/GenBank/DDBJ whole genome shotgun (WGS) entry which is preliminary data.</text>
</comment>
<dbReference type="InterPro" id="IPR017932">
    <property type="entry name" value="GATase_2_dom"/>
</dbReference>
<evidence type="ECO:0000256" key="5">
    <source>
        <dbReference type="ARBA" id="ARBA00022840"/>
    </source>
</evidence>
<dbReference type="InterPro" id="IPR014729">
    <property type="entry name" value="Rossmann-like_a/b/a_fold"/>
</dbReference>
<dbReference type="InterPro" id="IPR001962">
    <property type="entry name" value="Asn_synthase"/>
</dbReference>
<keyword evidence="5" id="KW-0067">ATP-binding</keyword>
<dbReference type="GO" id="GO:0005524">
    <property type="term" value="F:ATP binding"/>
    <property type="evidence" value="ECO:0007669"/>
    <property type="project" value="UniProtKB-KW"/>
</dbReference>
<feature type="domain" description="Glutamine amidotransferase type-2" evidence="10">
    <location>
        <begin position="2"/>
        <end position="212"/>
    </location>
</feature>
<dbReference type="Pfam" id="PF00733">
    <property type="entry name" value="Asn_synthase"/>
    <property type="match status" value="1"/>
</dbReference>
<evidence type="ECO:0000256" key="8">
    <source>
        <dbReference type="ARBA" id="ARBA00048741"/>
    </source>
</evidence>
<dbReference type="EC" id="6.3.5.4" evidence="3"/>
<dbReference type="GO" id="GO:0006529">
    <property type="term" value="P:asparagine biosynthetic process"/>
    <property type="evidence" value="ECO:0007669"/>
    <property type="project" value="UniProtKB-KW"/>
</dbReference>
<evidence type="ECO:0000259" key="10">
    <source>
        <dbReference type="PROSITE" id="PS51278"/>
    </source>
</evidence>
<proteinExistence type="inferred from homology"/>
<evidence type="ECO:0000256" key="2">
    <source>
        <dbReference type="ARBA" id="ARBA00005752"/>
    </source>
</evidence>
<dbReference type="AlphaFoldDB" id="A0A9D9BS93"/>
<dbReference type="PIRSF" id="PIRSF001589">
    <property type="entry name" value="Asn_synthetase_glu-h"/>
    <property type="match status" value="1"/>
</dbReference>
<evidence type="ECO:0000256" key="7">
    <source>
        <dbReference type="ARBA" id="ARBA00022962"/>
    </source>
</evidence>
<dbReference type="SUPFAM" id="SSF56235">
    <property type="entry name" value="N-terminal nucleophile aminohydrolases (Ntn hydrolases)"/>
    <property type="match status" value="1"/>
</dbReference>
<evidence type="ECO:0000256" key="6">
    <source>
        <dbReference type="ARBA" id="ARBA00022888"/>
    </source>
</evidence>
<dbReference type="InterPro" id="IPR051786">
    <property type="entry name" value="ASN_synthetase/amidase"/>
</dbReference>
<dbReference type="Proteomes" id="UP000668060">
    <property type="component" value="Unassembled WGS sequence"/>
</dbReference>
<evidence type="ECO:0000256" key="1">
    <source>
        <dbReference type="ARBA" id="ARBA00005187"/>
    </source>
</evidence>
<dbReference type="PANTHER" id="PTHR43284:SF1">
    <property type="entry name" value="ASPARAGINE SYNTHETASE"/>
    <property type="match status" value="1"/>
</dbReference>
<sequence length="606" mass="70095">MCGIFGYFLKTPNEYRSQEYVSRFKLDLYNRGPDSFHYKSREGCVIGISRLSIVDISHETQPFSIDEINITVVFNGEIYNYKSLRDHLSSKGIKLLGYSEIEVIANLYKLYSEKFINFLDGMFAIAILDHKKQSFIIFRDPYGIKPIYWTLNNGDFAFSSDLTPLISCFTENKLNTNAIHEYLFHGYCSSNTCIASNIHKVPPSSYLKFEKNRVITGKYNSFTQNKYIDDFEVSVDNIDFLLKESISEQIAEEVPMGVMLSGGIDSSLLAKYLSLDKKLPKKIKSYSVRFLDKKLSNDFSYAERLAKELKLDHETITINSIQALEILQNTAYSLDEPIADSGIIGTNIICQKSKEDSVKVLISGTGADELFGGYMRHFTPSIFTSKYLSEMPYAIRFPMSKFFSIFNRSFSERISDPLLNYFLAVSGMPSDLLFKIIRDPIRGLPFFSKYQKDFSKNYSLYFDQKFYLPDSLLAYTDKVSMANSVEIRVPYLCKSLSPILFLYLNESFKTKYSKPLLRKISSKYFNKEFFNRSKEGFDASVYSWPNEVISYLLNYIRDYSVQLNYIGIDIKPLINAKENFVRGYNRNLIFSLFILTKWLVNKNFIK</sequence>
<dbReference type="Gene3D" id="3.40.50.620">
    <property type="entry name" value="HUPs"/>
    <property type="match status" value="1"/>
</dbReference>
<evidence type="ECO:0000313" key="11">
    <source>
        <dbReference type="EMBL" id="MBO6971810.1"/>
    </source>
</evidence>
<dbReference type="InterPro" id="IPR033738">
    <property type="entry name" value="AsnB_N"/>
</dbReference>
<accession>A0A9D9BS93</accession>
<dbReference type="Gene3D" id="3.60.20.10">
    <property type="entry name" value="Glutamine Phosphoribosylpyrophosphate, subunit 1, domain 1"/>
    <property type="match status" value="1"/>
</dbReference>
<evidence type="ECO:0000256" key="4">
    <source>
        <dbReference type="ARBA" id="ARBA00022741"/>
    </source>
</evidence>
<gene>
    <name evidence="11" type="primary">asnB</name>
    <name evidence="11" type="ORF">JJ842_07785</name>
</gene>